<dbReference type="Gene3D" id="1.20.90.10">
    <property type="entry name" value="Phospholipase A2 domain"/>
    <property type="match status" value="1"/>
</dbReference>
<dbReference type="GO" id="GO:0047498">
    <property type="term" value="F:calcium-dependent phospholipase A2 activity"/>
    <property type="evidence" value="ECO:0007669"/>
    <property type="project" value="TreeGrafter"/>
</dbReference>
<protein>
    <recommendedName>
        <fullName evidence="8">Phospholipase A2</fullName>
        <ecNumber evidence="8">3.1.1.4</ecNumber>
    </recommendedName>
</protein>
<dbReference type="PANTHER" id="PTHR11716">
    <property type="entry name" value="PHOSPHOLIPASE A2 FAMILY MEMBER"/>
    <property type="match status" value="1"/>
</dbReference>
<dbReference type="GO" id="GO:0005576">
    <property type="term" value="C:extracellular region"/>
    <property type="evidence" value="ECO:0007669"/>
    <property type="project" value="UniProtKB-SubCell"/>
</dbReference>
<dbReference type="EC" id="3.1.1.4" evidence="8"/>
<feature type="binding site" evidence="5">
    <location>
        <position position="64"/>
    </location>
    <ligand>
        <name>Ca(2+)</name>
        <dbReference type="ChEBI" id="CHEBI:29108"/>
    </ligand>
</feature>
<keyword evidence="8" id="KW-0732">Signal</keyword>
<evidence type="ECO:0000256" key="1">
    <source>
        <dbReference type="ARBA" id="ARBA00004613"/>
    </source>
</evidence>
<feature type="active site" evidence="4">
    <location>
        <position position="129"/>
    </location>
</feature>
<comment type="cofactor">
    <cofactor evidence="5">
        <name>Ca(2+)</name>
        <dbReference type="ChEBI" id="CHEBI:29108"/>
    </cofactor>
    <text evidence="5">Binds 1 Ca(2+) ion per subunit.</text>
</comment>
<evidence type="ECO:0000313" key="11">
    <source>
        <dbReference type="Proteomes" id="UP000694380"/>
    </source>
</evidence>
<evidence type="ECO:0000256" key="4">
    <source>
        <dbReference type="PIRSR" id="PIRSR601211-1"/>
    </source>
</evidence>
<keyword evidence="5" id="KW-0479">Metal-binding</keyword>
<dbReference type="CDD" id="cd00125">
    <property type="entry name" value="PLA2c"/>
    <property type="match status" value="1"/>
</dbReference>
<evidence type="ECO:0000256" key="2">
    <source>
        <dbReference type="ARBA" id="ARBA00022525"/>
    </source>
</evidence>
<dbReference type="GO" id="GO:0005543">
    <property type="term" value="F:phospholipid binding"/>
    <property type="evidence" value="ECO:0007669"/>
    <property type="project" value="TreeGrafter"/>
</dbReference>
<keyword evidence="2 8" id="KW-0964">Secreted</keyword>
<dbReference type="PROSITE" id="PS00119">
    <property type="entry name" value="PA2_ASP"/>
    <property type="match status" value="1"/>
</dbReference>
<dbReference type="InterPro" id="IPR036444">
    <property type="entry name" value="PLipase_A2_dom_sf"/>
</dbReference>
<dbReference type="Pfam" id="PF00068">
    <property type="entry name" value="Phospholip_A2_1"/>
    <property type="match status" value="1"/>
</dbReference>
<feature type="signal peptide" evidence="8">
    <location>
        <begin position="1"/>
        <end position="27"/>
    </location>
</feature>
<dbReference type="GO" id="GO:0006644">
    <property type="term" value="P:phospholipid metabolic process"/>
    <property type="evidence" value="ECO:0007669"/>
    <property type="project" value="InterPro"/>
</dbReference>
<sequence length="190" mass="21420">MPMDPMKFAMWLVLVTLLSQSAQEAQCSRRGRRSLLELGLTLWCYRQRLRTPLFALNLYGCYCGTGGSGTPLDAVDQCCFLHDCCYRHARVSLECRGRVKWQPYEFACSQSGTECRSQSVCGRMACECDREFAECLTAAKYVVIILPDKVCSKKGQVQYLGFSSTKQHTTGSSPPPPVTCFLQFFCYTVH</sequence>
<name>A0A8C3P8I6_CHRPI</name>
<evidence type="ECO:0000313" key="10">
    <source>
        <dbReference type="Ensembl" id="ENSCPBP00000023742.1"/>
    </source>
</evidence>
<evidence type="ECO:0000256" key="6">
    <source>
        <dbReference type="PIRSR" id="PIRSR601211-3"/>
    </source>
</evidence>
<dbReference type="SMART" id="SM00085">
    <property type="entry name" value="PA2c"/>
    <property type="match status" value="1"/>
</dbReference>
<feature type="disulfide bond" evidence="6">
    <location>
        <begin position="95"/>
        <end position="121"/>
    </location>
</feature>
<evidence type="ECO:0000256" key="5">
    <source>
        <dbReference type="PIRSR" id="PIRSR601211-2"/>
    </source>
</evidence>
<evidence type="ECO:0000256" key="8">
    <source>
        <dbReference type="RuleBase" id="RU361236"/>
    </source>
</evidence>
<dbReference type="Ensembl" id="ENSCPBT00000027959.1">
    <property type="protein sequence ID" value="ENSCPBP00000023742.1"/>
    <property type="gene ID" value="ENSCPBG00000016942.1"/>
</dbReference>
<evidence type="ECO:0000256" key="3">
    <source>
        <dbReference type="ARBA" id="ARBA00023157"/>
    </source>
</evidence>
<dbReference type="InterPro" id="IPR033113">
    <property type="entry name" value="PLA2_histidine"/>
</dbReference>
<feature type="binding site" evidence="5">
    <location>
        <position position="66"/>
    </location>
    <ligand>
        <name>Ca(2+)</name>
        <dbReference type="ChEBI" id="CHEBI:29108"/>
    </ligand>
</feature>
<feature type="active site" evidence="4">
    <location>
        <position position="82"/>
    </location>
</feature>
<feature type="domain" description="Phospholipase A2-like central" evidence="9">
    <location>
        <begin position="34"/>
        <end position="152"/>
    </location>
</feature>
<comment type="catalytic activity">
    <reaction evidence="8">
        <text>a 1,2-diacyl-sn-glycero-3-phosphocholine + H2O = a 1-acyl-sn-glycero-3-phosphocholine + a fatty acid + H(+)</text>
        <dbReference type="Rhea" id="RHEA:15801"/>
        <dbReference type="ChEBI" id="CHEBI:15377"/>
        <dbReference type="ChEBI" id="CHEBI:15378"/>
        <dbReference type="ChEBI" id="CHEBI:28868"/>
        <dbReference type="ChEBI" id="CHEBI:57643"/>
        <dbReference type="ChEBI" id="CHEBI:58168"/>
        <dbReference type="EC" id="3.1.1.4"/>
    </reaction>
</comment>
<dbReference type="GO" id="GO:0050482">
    <property type="term" value="P:arachidonate secretion"/>
    <property type="evidence" value="ECO:0007669"/>
    <property type="project" value="InterPro"/>
</dbReference>
<evidence type="ECO:0000256" key="7">
    <source>
        <dbReference type="RuleBase" id="RU003654"/>
    </source>
</evidence>
<comment type="subcellular location">
    <subcellularLocation>
        <location evidence="1 8">Secreted</location>
    </subcellularLocation>
</comment>
<dbReference type="InterPro" id="IPR001211">
    <property type="entry name" value="PLA2"/>
</dbReference>
<feature type="disulfide bond" evidence="6">
    <location>
        <begin position="63"/>
        <end position="79"/>
    </location>
</feature>
<evidence type="ECO:0000259" key="9">
    <source>
        <dbReference type="SMART" id="SM00085"/>
    </source>
</evidence>
<dbReference type="InterPro" id="IPR033112">
    <property type="entry name" value="PLA2_Asp_AS"/>
</dbReference>
<keyword evidence="8" id="KW-0443">Lipid metabolism</keyword>
<keyword evidence="8" id="KW-0378">Hydrolase</keyword>
<keyword evidence="11" id="KW-1185">Reference proteome</keyword>
<reference evidence="10" key="2">
    <citation type="submission" date="2025-09" db="UniProtKB">
        <authorList>
            <consortium name="Ensembl"/>
        </authorList>
    </citation>
    <scope>IDENTIFICATION</scope>
</reference>
<dbReference type="PROSITE" id="PS00118">
    <property type="entry name" value="PA2_HIS"/>
    <property type="match status" value="1"/>
</dbReference>
<dbReference type="InterPro" id="IPR016090">
    <property type="entry name" value="PLA2-like_dom"/>
</dbReference>
<proteinExistence type="inferred from homology"/>
<dbReference type="Proteomes" id="UP000694380">
    <property type="component" value="Unplaced"/>
</dbReference>
<feature type="binding site" evidence="5">
    <location>
        <position position="62"/>
    </location>
    <ligand>
        <name>Ca(2+)</name>
        <dbReference type="ChEBI" id="CHEBI:29108"/>
    </ligand>
</feature>
<organism evidence="10 11">
    <name type="scientific">Chrysemys picta bellii</name>
    <name type="common">Western painted turtle</name>
    <name type="synonym">Emys bellii</name>
    <dbReference type="NCBI Taxonomy" id="8478"/>
    <lineage>
        <taxon>Eukaryota</taxon>
        <taxon>Metazoa</taxon>
        <taxon>Chordata</taxon>
        <taxon>Craniata</taxon>
        <taxon>Vertebrata</taxon>
        <taxon>Euteleostomi</taxon>
        <taxon>Archelosauria</taxon>
        <taxon>Testudinata</taxon>
        <taxon>Testudines</taxon>
        <taxon>Cryptodira</taxon>
        <taxon>Durocryptodira</taxon>
        <taxon>Testudinoidea</taxon>
        <taxon>Emydidae</taxon>
        <taxon>Chrysemys</taxon>
    </lineage>
</organism>
<dbReference type="GO" id="GO:0005509">
    <property type="term" value="F:calcium ion binding"/>
    <property type="evidence" value="ECO:0007669"/>
    <property type="project" value="InterPro"/>
</dbReference>
<dbReference type="GeneTree" id="ENSGT00940000154885"/>
<keyword evidence="5 8" id="KW-0106">Calcium</keyword>
<feature type="disulfide bond" evidence="6">
    <location>
        <begin position="78"/>
        <end position="135"/>
    </location>
</feature>
<dbReference type="AlphaFoldDB" id="A0A8C3P8I6"/>
<dbReference type="GO" id="GO:0016042">
    <property type="term" value="P:lipid catabolic process"/>
    <property type="evidence" value="ECO:0007669"/>
    <property type="project" value="InterPro"/>
</dbReference>
<feature type="disulfide bond" evidence="6">
    <location>
        <begin position="85"/>
        <end position="128"/>
    </location>
</feature>
<comment type="similarity">
    <text evidence="7">Belongs to the phospholipase A2 family.</text>
</comment>
<dbReference type="SUPFAM" id="SSF48619">
    <property type="entry name" value="Phospholipase A2, PLA2"/>
    <property type="match status" value="1"/>
</dbReference>
<feature type="chain" id="PRO_5034643465" description="Phospholipase A2" evidence="8">
    <location>
        <begin position="28"/>
        <end position="190"/>
    </location>
</feature>
<reference evidence="10" key="1">
    <citation type="submission" date="2025-08" db="UniProtKB">
        <authorList>
            <consortium name="Ensembl"/>
        </authorList>
    </citation>
    <scope>IDENTIFICATION</scope>
</reference>
<feature type="disulfide bond" evidence="6">
    <location>
        <begin position="115"/>
        <end position="126"/>
    </location>
</feature>
<dbReference type="PANTHER" id="PTHR11716:SF4">
    <property type="entry name" value="GROUP 10 SECRETORY PHOSPHOLIPASE A2"/>
    <property type="match status" value="1"/>
</dbReference>
<accession>A0A8C3P8I6</accession>
<feature type="binding site" evidence="5">
    <location>
        <position position="83"/>
    </location>
    <ligand>
        <name>Ca(2+)</name>
        <dbReference type="ChEBI" id="CHEBI:29108"/>
    </ligand>
</feature>
<keyword evidence="3 6" id="KW-1015">Disulfide bond</keyword>
<dbReference type="PRINTS" id="PR00389">
    <property type="entry name" value="PHPHLIPASEA2"/>
</dbReference>
<dbReference type="OMA" id="AMDECCK"/>